<gene>
    <name evidence="1" type="ORF">DIT68_11915</name>
</gene>
<dbReference type="EMBL" id="QFRJ01000010">
    <property type="protein sequence ID" value="PWH84844.1"/>
    <property type="molecule type" value="Genomic_DNA"/>
</dbReference>
<proteinExistence type="predicted"/>
<comment type="caution">
    <text evidence="1">The sequence shown here is derived from an EMBL/GenBank/DDBJ whole genome shotgun (WGS) entry which is preliminary data.</text>
</comment>
<reference evidence="1 2" key="1">
    <citation type="submission" date="2018-05" db="EMBL/GenBank/DDBJ databases">
        <title>Brumimicrobium oceani sp. nov., isolated from coastal sediment.</title>
        <authorList>
            <person name="Kou Y."/>
        </authorList>
    </citation>
    <scope>NUCLEOTIDE SEQUENCE [LARGE SCALE GENOMIC DNA]</scope>
    <source>
        <strain evidence="1 2">C305</strain>
    </source>
</reference>
<keyword evidence="2" id="KW-1185">Reference proteome</keyword>
<sequence length="59" mass="7047">MRFYTEIKEGFHRAARSIAEFEGQREKRGGEVIINDEALNEANYQRQPFTMKCRHQKET</sequence>
<dbReference type="Proteomes" id="UP000245370">
    <property type="component" value="Unassembled WGS sequence"/>
</dbReference>
<reference evidence="1 2" key="2">
    <citation type="submission" date="2018-05" db="EMBL/GenBank/DDBJ databases">
        <authorList>
            <person name="Lanie J.A."/>
            <person name="Ng W.-L."/>
            <person name="Kazmierczak K.M."/>
            <person name="Andrzejewski T.M."/>
            <person name="Davidsen T.M."/>
            <person name="Wayne K.J."/>
            <person name="Tettelin H."/>
            <person name="Glass J.I."/>
            <person name="Rusch D."/>
            <person name="Podicherti R."/>
            <person name="Tsui H.-C.T."/>
            <person name="Winkler M.E."/>
        </authorList>
    </citation>
    <scope>NUCLEOTIDE SEQUENCE [LARGE SCALE GENOMIC DNA]</scope>
    <source>
        <strain evidence="1 2">C305</strain>
    </source>
</reference>
<evidence type="ECO:0000313" key="2">
    <source>
        <dbReference type="Proteomes" id="UP000245370"/>
    </source>
</evidence>
<evidence type="ECO:0000313" key="1">
    <source>
        <dbReference type="EMBL" id="PWH84844.1"/>
    </source>
</evidence>
<name>A0A2U2XAM4_9FLAO</name>
<accession>A0A2U2XAM4</accession>
<protein>
    <submittedName>
        <fullName evidence="1">Uncharacterized protein</fullName>
    </submittedName>
</protein>
<organism evidence="1 2">
    <name type="scientific">Brumimicrobium oceani</name>
    <dbReference type="NCBI Taxonomy" id="2100725"/>
    <lineage>
        <taxon>Bacteria</taxon>
        <taxon>Pseudomonadati</taxon>
        <taxon>Bacteroidota</taxon>
        <taxon>Flavobacteriia</taxon>
        <taxon>Flavobacteriales</taxon>
        <taxon>Crocinitomicaceae</taxon>
        <taxon>Brumimicrobium</taxon>
    </lineage>
</organism>
<dbReference type="AlphaFoldDB" id="A0A2U2XAM4"/>